<evidence type="ECO:0000313" key="1">
    <source>
        <dbReference type="EMBL" id="GAH34043.1"/>
    </source>
</evidence>
<accession>X1GM37</accession>
<comment type="caution">
    <text evidence="1">The sequence shown here is derived from an EMBL/GenBank/DDBJ whole genome shotgun (WGS) entry which is preliminary data.</text>
</comment>
<dbReference type="EMBL" id="BARU01009214">
    <property type="protein sequence ID" value="GAH34043.1"/>
    <property type="molecule type" value="Genomic_DNA"/>
</dbReference>
<gene>
    <name evidence="1" type="ORF">S03H2_17824</name>
</gene>
<evidence type="ECO:0008006" key="2">
    <source>
        <dbReference type="Google" id="ProtNLM"/>
    </source>
</evidence>
<sequence length="74" mass="8442">MANPSIKAEIVKQLDYLPNELQRYVLEFVRALSRPKGVPGKQLLHFAGTIGADDLQAMTRAIEAECERVDWNEW</sequence>
<organism evidence="1">
    <name type="scientific">marine sediment metagenome</name>
    <dbReference type="NCBI Taxonomy" id="412755"/>
    <lineage>
        <taxon>unclassified sequences</taxon>
        <taxon>metagenomes</taxon>
        <taxon>ecological metagenomes</taxon>
    </lineage>
</organism>
<proteinExistence type="predicted"/>
<dbReference type="AlphaFoldDB" id="X1GM37"/>
<reference evidence="1" key="1">
    <citation type="journal article" date="2014" name="Front. Microbiol.">
        <title>High frequency of phylogenetically diverse reductive dehalogenase-homologous genes in deep subseafloor sedimentary metagenomes.</title>
        <authorList>
            <person name="Kawai M."/>
            <person name="Futagami T."/>
            <person name="Toyoda A."/>
            <person name="Takaki Y."/>
            <person name="Nishi S."/>
            <person name="Hori S."/>
            <person name="Arai W."/>
            <person name="Tsubouchi T."/>
            <person name="Morono Y."/>
            <person name="Uchiyama I."/>
            <person name="Ito T."/>
            <person name="Fujiyama A."/>
            <person name="Inagaki F."/>
            <person name="Takami H."/>
        </authorList>
    </citation>
    <scope>NUCLEOTIDE SEQUENCE</scope>
    <source>
        <strain evidence="1">Expedition CK06-06</strain>
    </source>
</reference>
<protein>
    <recommendedName>
        <fullName evidence="2">DUF2281 domain-containing protein</fullName>
    </recommendedName>
</protein>
<name>X1GM37_9ZZZZ</name>